<evidence type="ECO:0000256" key="7">
    <source>
        <dbReference type="ARBA" id="ARBA00022679"/>
    </source>
</evidence>
<comment type="subunit">
    <text evidence="4 11">Homodimer.</text>
</comment>
<dbReference type="InterPro" id="IPR005861">
    <property type="entry name" value="HisP_aminotrans"/>
</dbReference>
<feature type="modified residue" description="N6-(pyridoxal phosphate)lysine" evidence="11">
    <location>
        <position position="227"/>
    </location>
</feature>
<dbReference type="PANTHER" id="PTHR43643:SF6">
    <property type="entry name" value="HISTIDINOL-PHOSPHATE AMINOTRANSFERASE"/>
    <property type="match status" value="1"/>
</dbReference>
<dbReference type="Proteomes" id="UP000662904">
    <property type="component" value="Chromosome"/>
</dbReference>
<dbReference type="InterPro" id="IPR015421">
    <property type="entry name" value="PyrdxlP-dep_Trfase_major"/>
</dbReference>
<dbReference type="CDD" id="cd00609">
    <property type="entry name" value="AAT_like"/>
    <property type="match status" value="1"/>
</dbReference>
<dbReference type="KEGG" id="kme:H0A61_00787"/>
<dbReference type="Pfam" id="PF00155">
    <property type="entry name" value="Aminotran_1_2"/>
    <property type="match status" value="1"/>
</dbReference>
<dbReference type="Gene3D" id="3.90.1150.10">
    <property type="entry name" value="Aspartate Aminotransferase, domain 1"/>
    <property type="match status" value="1"/>
</dbReference>
<dbReference type="NCBIfam" id="TIGR01141">
    <property type="entry name" value="hisC"/>
    <property type="match status" value="1"/>
</dbReference>
<feature type="domain" description="Aminotransferase class I/classII large" evidence="12">
    <location>
        <begin position="35"/>
        <end position="360"/>
    </location>
</feature>
<comment type="cofactor">
    <cofactor evidence="1 11">
        <name>pyridoxal 5'-phosphate</name>
        <dbReference type="ChEBI" id="CHEBI:597326"/>
    </cofactor>
</comment>
<sequence>MEDLKQRVRKEILQLKPYIPGKHMEELKRELGISEIIKLASNENPLGPSKRSIEAMKRAAETAHIYPDSYNYHLKKALAEKYNLREKQLILGNGSDELIKLIAETFLAEGDEIIMPDPSFSEYEFASTLMGAQCIKVPTKDFRVDVNAIRAKIGPRTKLVFLCNPNNPTGTIVTRKEMDEFIDRLPGGTILVLDEAYCEYVTSDDYPDGIEYIRQGKDVIVLRTFSKVYGLAGLRIGYGISSEEIIDMIQRVKEPFNINSIAQAGALESLKDEIQITRSREMVEKGKKYLYHALTHMGLTYVPTEANFLLINVNRDSQEVFQELLKRGVIIRTGDIFGLPDYIRVTIGTMEQNERFISALKEVLLKLTNSAQKRASS</sequence>
<comment type="catalytic activity">
    <reaction evidence="10 11">
        <text>L-histidinol phosphate + 2-oxoglutarate = 3-(imidazol-4-yl)-2-oxopropyl phosphate + L-glutamate</text>
        <dbReference type="Rhea" id="RHEA:23744"/>
        <dbReference type="ChEBI" id="CHEBI:16810"/>
        <dbReference type="ChEBI" id="CHEBI:29985"/>
        <dbReference type="ChEBI" id="CHEBI:57766"/>
        <dbReference type="ChEBI" id="CHEBI:57980"/>
        <dbReference type="EC" id="2.6.1.9"/>
    </reaction>
</comment>
<evidence type="ECO:0000256" key="3">
    <source>
        <dbReference type="ARBA" id="ARBA00007970"/>
    </source>
</evidence>
<dbReference type="PANTHER" id="PTHR43643">
    <property type="entry name" value="HISTIDINOL-PHOSPHATE AMINOTRANSFERASE 2"/>
    <property type="match status" value="1"/>
</dbReference>
<dbReference type="AlphaFoldDB" id="A0A8A0RJH7"/>
<protein>
    <recommendedName>
        <fullName evidence="11">Histidinol-phosphate aminotransferase</fullName>
        <ecNumber evidence="11">2.6.1.9</ecNumber>
    </recommendedName>
    <alternativeName>
        <fullName evidence="11">Imidazole acetol-phosphate transaminase</fullName>
    </alternativeName>
</protein>
<evidence type="ECO:0000313" key="13">
    <source>
        <dbReference type="EMBL" id="QSQ08465.1"/>
    </source>
</evidence>
<dbReference type="InterPro" id="IPR015422">
    <property type="entry name" value="PyrdxlP-dep_Trfase_small"/>
</dbReference>
<dbReference type="HAMAP" id="MF_01023">
    <property type="entry name" value="HisC_aminotrans_2"/>
    <property type="match status" value="1"/>
</dbReference>
<accession>A0A8A0RJH7</accession>
<dbReference type="InterPro" id="IPR015424">
    <property type="entry name" value="PyrdxlP-dep_Trfase"/>
</dbReference>
<evidence type="ECO:0000256" key="6">
    <source>
        <dbReference type="ARBA" id="ARBA00022605"/>
    </source>
</evidence>
<proteinExistence type="inferred from homology"/>
<evidence type="ECO:0000256" key="11">
    <source>
        <dbReference type="HAMAP-Rule" id="MF_01023"/>
    </source>
</evidence>
<evidence type="ECO:0000256" key="4">
    <source>
        <dbReference type="ARBA" id="ARBA00011738"/>
    </source>
</evidence>
<evidence type="ECO:0000256" key="2">
    <source>
        <dbReference type="ARBA" id="ARBA00005011"/>
    </source>
</evidence>
<dbReference type="EMBL" id="CP059066">
    <property type="protein sequence ID" value="QSQ08465.1"/>
    <property type="molecule type" value="Genomic_DNA"/>
</dbReference>
<dbReference type="RefSeq" id="WP_206708677.1">
    <property type="nucleotide sequence ID" value="NZ_CP059066.1"/>
</dbReference>
<gene>
    <name evidence="13" type="primary">hisC_1</name>
    <name evidence="11" type="synonym">hisC</name>
    <name evidence="13" type="ORF">H0A61_00787</name>
</gene>
<dbReference type="UniPathway" id="UPA00031">
    <property type="reaction ID" value="UER00012"/>
</dbReference>
<evidence type="ECO:0000256" key="8">
    <source>
        <dbReference type="ARBA" id="ARBA00022898"/>
    </source>
</evidence>
<dbReference type="GO" id="GO:0004400">
    <property type="term" value="F:histidinol-phosphate transaminase activity"/>
    <property type="evidence" value="ECO:0007669"/>
    <property type="project" value="UniProtKB-UniRule"/>
</dbReference>
<dbReference type="SUPFAM" id="SSF53383">
    <property type="entry name" value="PLP-dependent transferases"/>
    <property type="match status" value="1"/>
</dbReference>
<organism evidence="13 14">
    <name type="scientific">Koleobacter methoxysyntrophicus</name>
    <dbReference type="NCBI Taxonomy" id="2751313"/>
    <lineage>
        <taxon>Bacteria</taxon>
        <taxon>Bacillati</taxon>
        <taxon>Bacillota</taxon>
        <taxon>Clostridia</taxon>
        <taxon>Koleobacterales</taxon>
        <taxon>Koleobacteraceae</taxon>
        <taxon>Koleobacter</taxon>
    </lineage>
</organism>
<dbReference type="GO" id="GO:0030170">
    <property type="term" value="F:pyridoxal phosphate binding"/>
    <property type="evidence" value="ECO:0007669"/>
    <property type="project" value="InterPro"/>
</dbReference>
<dbReference type="InterPro" id="IPR004839">
    <property type="entry name" value="Aminotransferase_I/II_large"/>
</dbReference>
<evidence type="ECO:0000256" key="9">
    <source>
        <dbReference type="ARBA" id="ARBA00023102"/>
    </source>
</evidence>
<dbReference type="EC" id="2.6.1.9" evidence="11"/>
<keyword evidence="7 11" id="KW-0808">Transferase</keyword>
<evidence type="ECO:0000256" key="5">
    <source>
        <dbReference type="ARBA" id="ARBA00022576"/>
    </source>
</evidence>
<evidence type="ECO:0000313" key="14">
    <source>
        <dbReference type="Proteomes" id="UP000662904"/>
    </source>
</evidence>
<evidence type="ECO:0000256" key="1">
    <source>
        <dbReference type="ARBA" id="ARBA00001933"/>
    </source>
</evidence>
<evidence type="ECO:0000259" key="12">
    <source>
        <dbReference type="Pfam" id="PF00155"/>
    </source>
</evidence>
<comment type="similarity">
    <text evidence="3 11">Belongs to the class-II pyridoxal-phosphate-dependent aminotransferase family. Histidinol-phosphate aminotransferase subfamily.</text>
</comment>
<reference evidence="13" key="1">
    <citation type="submission" date="2020-07" db="EMBL/GenBank/DDBJ databases">
        <title>Koleobacter methoxysyntrophicus gen. nov., sp. nov., a novel anaerobic bacterium isolated from deep subsurface oil field and proposal of Koleobacterales ord. nov. in the phylum Firmicutes.</title>
        <authorList>
            <person name="Sakamoto S."/>
            <person name="Tamaki H."/>
        </authorList>
    </citation>
    <scope>NUCLEOTIDE SEQUENCE</scope>
    <source>
        <strain evidence="13">NRmbB1</strain>
    </source>
</reference>
<keyword evidence="8 11" id="KW-0663">Pyridoxal phosphate</keyword>
<keyword evidence="14" id="KW-1185">Reference proteome</keyword>
<comment type="pathway">
    <text evidence="2 11">Amino-acid biosynthesis; L-histidine biosynthesis; L-histidine from 5-phospho-alpha-D-ribose 1-diphosphate: step 7/9.</text>
</comment>
<dbReference type="GO" id="GO:0000105">
    <property type="term" value="P:L-histidine biosynthetic process"/>
    <property type="evidence" value="ECO:0007669"/>
    <property type="project" value="UniProtKB-UniRule"/>
</dbReference>
<keyword evidence="5 11" id="KW-0032">Aminotransferase</keyword>
<evidence type="ECO:0000256" key="10">
    <source>
        <dbReference type="ARBA" id="ARBA00047481"/>
    </source>
</evidence>
<dbReference type="InterPro" id="IPR050106">
    <property type="entry name" value="HistidinolP_aminotransfase"/>
</dbReference>
<keyword evidence="6 11" id="KW-0028">Amino-acid biosynthesis</keyword>
<keyword evidence="9 11" id="KW-0368">Histidine biosynthesis</keyword>
<name>A0A8A0RJH7_9FIRM</name>
<dbReference type="Gene3D" id="3.40.640.10">
    <property type="entry name" value="Type I PLP-dependent aspartate aminotransferase-like (Major domain)"/>
    <property type="match status" value="1"/>
</dbReference>